<feature type="domain" description="PTS EIIA type-2" evidence="1">
    <location>
        <begin position="8"/>
        <end position="155"/>
    </location>
</feature>
<dbReference type="EMBL" id="CP089291">
    <property type="protein sequence ID" value="UOF90402.1"/>
    <property type="molecule type" value="Genomic_DNA"/>
</dbReference>
<dbReference type="PROSITE" id="PS51094">
    <property type="entry name" value="PTS_EIIA_TYPE_2"/>
    <property type="match status" value="1"/>
</dbReference>
<keyword evidence="3" id="KW-1185">Reference proteome</keyword>
<organism evidence="2 3">
    <name type="scientific">Fodinisporobacter ferrooxydans</name>
    <dbReference type="NCBI Taxonomy" id="2901836"/>
    <lineage>
        <taxon>Bacteria</taxon>
        <taxon>Bacillati</taxon>
        <taxon>Bacillota</taxon>
        <taxon>Bacilli</taxon>
        <taxon>Bacillales</taxon>
        <taxon>Alicyclobacillaceae</taxon>
        <taxon>Fodinisporobacter</taxon>
    </lineage>
</organism>
<dbReference type="Pfam" id="PF00359">
    <property type="entry name" value="PTS_EIIA_2"/>
    <property type="match status" value="1"/>
</dbReference>
<accession>A0ABY4CIR0</accession>
<protein>
    <submittedName>
        <fullName evidence="2">PTS sugar transporter subunit IIA</fullName>
    </submittedName>
</protein>
<sequence length="169" mass="18876">MPTVKNFTKFDENLILVNMKCNTKQEVLRTLGELLENKGYAKTGYTEALQQRENDFPTGIRTEIIGVAIPHTDSKYVNETTIAVGVLENNVQFEEMGSDGGNVEVEIVFVLAVKDPNLHLEFLQNLMSIFQKYYLLNHIKGLGDAHEIANLLNNELFDGNSINGKMGGV</sequence>
<evidence type="ECO:0000313" key="3">
    <source>
        <dbReference type="Proteomes" id="UP000830167"/>
    </source>
</evidence>
<keyword evidence="2" id="KW-0813">Transport</keyword>
<dbReference type="Gene3D" id="3.40.930.10">
    <property type="entry name" value="Mannitol-specific EII, Chain A"/>
    <property type="match status" value="1"/>
</dbReference>
<evidence type="ECO:0000259" key="1">
    <source>
        <dbReference type="PROSITE" id="PS51094"/>
    </source>
</evidence>
<dbReference type="SUPFAM" id="SSF55804">
    <property type="entry name" value="Phoshotransferase/anion transport protein"/>
    <property type="match status" value="1"/>
</dbReference>
<name>A0ABY4CIR0_9BACL</name>
<dbReference type="RefSeq" id="WP_347437096.1">
    <property type="nucleotide sequence ID" value="NZ_CP089291.1"/>
</dbReference>
<reference evidence="2" key="1">
    <citation type="submission" date="2021-12" db="EMBL/GenBank/DDBJ databases">
        <title>Alicyclobacillaceae gen. nov., sp. nov., isolated from chalcocite enrichment system.</title>
        <authorList>
            <person name="Jiang Z."/>
        </authorList>
    </citation>
    <scope>NUCLEOTIDE SEQUENCE</scope>
    <source>
        <strain evidence="2">MYW30-H2</strain>
    </source>
</reference>
<dbReference type="InterPro" id="IPR016152">
    <property type="entry name" value="PTrfase/Anion_transptr"/>
</dbReference>
<evidence type="ECO:0000313" key="2">
    <source>
        <dbReference type="EMBL" id="UOF90402.1"/>
    </source>
</evidence>
<proteinExistence type="predicted"/>
<dbReference type="InterPro" id="IPR002178">
    <property type="entry name" value="PTS_EIIA_type-2_dom"/>
</dbReference>
<keyword evidence="2" id="KW-0762">Sugar transport</keyword>
<gene>
    <name evidence="2" type="ORF">LSG31_21520</name>
</gene>
<dbReference type="Proteomes" id="UP000830167">
    <property type="component" value="Chromosome"/>
</dbReference>
<dbReference type="InterPro" id="IPR051541">
    <property type="entry name" value="PTS_SugarTrans_NitroReg"/>
</dbReference>
<dbReference type="PANTHER" id="PTHR47738">
    <property type="entry name" value="PTS SYSTEM FRUCTOSE-LIKE EIIA COMPONENT-RELATED"/>
    <property type="match status" value="1"/>
</dbReference>
<dbReference type="PANTHER" id="PTHR47738:SF3">
    <property type="entry name" value="PHOSPHOTRANSFERASE SYSTEM MANNITOL_FRUCTOSE-SPECIFIC IIA DOMAIN CONTAINING PROTEIN"/>
    <property type="match status" value="1"/>
</dbReference>
<dbReference type="CDD" id="cd00211">
    <property type="entry name" value="PTS_IIA_fru"/>
    <property type="match status" value="1"/>
</dbReference>